<reference evidence="1 2" key="1">
    <citation type="submission" date="2014-01" db="EMBL/GenBank/DDBJ databases">
        <title>Genome sequence determination for a cystic fibrosis isolate, Inquilinus limosus.</title>
        <authorList>
            <person name="Pino M."/>
            <person name="Di Conza J."/>
            <person name="Gutkind G."/>
        </authorList>
    </citation>
    <scope>NUCLEOTIDE SEQUENCE [LARGE SCALE GENOMIC DNA]</scope>
    <source>
        <strain evidence="1 2">MP06</strain>
    </source>
</reference>
<sequence length="105" mass="10886">MTLPLKWSRPFHILMAIKPTAAPVVGTGTVSRKVPLPGGVTMDLTATAEALADGTHGSGSRFSWEFDSLPMPGPETEAGAFYDAWEAALGEAMGAALDAAVQASR</sequence>
<dbReference type="Proteomes" id="UP000029995">
    <property type="component" value="Unassembled WGS sequence"/>
</dbReference>
<evidence type="ECO:0000313" key="1">
    <source>
        <dbReference type="EMBL" id="KGM35312.1"/>
    </source>
</evidence>
<accession>A0A0A0DE99</accession>
<dbReference type="RefSeq" id="WP_034832616.1">
    <property type="nucleotide sequence ID" value="NZ_JANX01000035.1"/>
</dbReference>
<name>A0A0A0DE99_9PROT</name>
<dbReference type="OrthoDB" id="9944615at2"/>
<dbReference type="EMBL" id="JANX01000035">
    <property type="protein sequence ID" value="KGM35312.1"/>
    <property type="molecule type" value="Genomic_DNA"/>
</dbReference>
<gene>
    <name evidence="1" type="ORF">P409_05210</name>
</gene>
<protein>
    <submittedName>
        <fullName evidence="1">Uncharacterized protein</fullName>
    </submittedName>
</protein>
<proteinExistence type="predicted"/>
<comment type="caution">
    <text evidence="1">The sequence shown here is derived from an EMBL/GenBank/DDBJ whole genome shotgun (WGS) entry which is preliminary data.</text>
</comment>
<organism evidence="1 2">
    <name type="scientific">Inquilinus limosus MP06</name>
    <dbReference type="NCBI Taxonomy" id="1398085"/>
    <lineage>
        <taxon>Bacteria</taxon>
        <taxon>Pseudomonadati</taxon>
        <taxon>Pseudomonadota</taxon>
        <taxon>Alphaproteobacteria</taxon>
        <taxon>Rhodospirillales</taxon>
        <taxon>Rhodospirillaceae</taxon>
        <taxon>Inquilinus</taxon>
    </lineage>
</organism>
<dbReference type="AlphaFoldDB" id="A0A0A0DE99"/>
<evidence type="ECO:0000313" key="2">
    <source>
        <dbReference type="Proteomes" id="UP000029995"/>
    </source>
</evidence>